<evidence type="ECO:0000256" key="5">
    <source>
        <dbReference type="ARBA" id="ARBA00022692"/>
    </source>
</evidence>
<feature type="transmembrane region" description="Helical" evidence="12">
    <location>
        <begin position="265"/>
        <end position="284"/>
    </location>
</feature>
<dbReference type="InterPro" id="IPR045861">
    <property type="entry name" value="CorA_cytoplasmic_dom"/>
</dbReference>
<evidence type="ECO:0000256" key="1">
    <source>
        <dbReference type="ARBA" id="ARBA00004651"/>
    </source>
</evidence>
<evidence type="ECO:0000256" key="11">
    <source>
        <dbReference type="ARBA" id="ARBA00045497"/>
    </source>
</evidence>
<evidence type="ECO:0000256" key="10">
    <source>
        <dbReference type="ARBA" id="ARBA00034269"/>
    </source>
</evidence>
<keyword evidence="7 12" id="KW-1133">Transmembrane helix</keyword>
<comment type="function">
    <text evidence="11">Mediates influx of magnesium ions. Alternates between open and closed states. Activated by low cytoplasmic Mg(2+) levels. Inactive when cytoplasmic Mg(2+) levels are high.</text>
</comment>
<dbReference type="InterPro" id="IPR004488">
    <property type="entry name" value="Mg/Co-transport_prot_CorA"/>
</dbReference>
<dbReference type="GO" id="GO:0015095">
    <property type="term" value="F:magnesium ion transmembrane transporter activity"/>
    <property type="evidence" value="ECO:0007669"/>
    <property type="project" value="UniProtKB-UniRule"/>
</dbReference>
<dbReference type="CDD" id="cd12830">
    <property type="entry name" value="MtCorA-like"/>
    <property type="match status" value="1"/>
</dbReference>
<dbReference type="GO" id="GO:0015087">
    <property type="term" value="F:cobalt ion transmembrane transporter activity"/>
    <property type="evidence" value="ECO:0007669"/>
    <property type="project" value="UniProtKB-UniRule"/>
</dbReference>
<comment type="caution">
    <text evidence="13">The sequence shown here is derived from an EMBL/GenBank/DDBJ whole genome shotgun (WGS) entry which is preliminary data.</text>
</comment>
<reference evidence="13 14" key="1">
    <citation type="submission" date="2019-09" db="EMBL/GenBank/DDBJ databases">
        <title>YIM 132180 draft genome.</title>
        <authorList>
            <person name="Zhang K."/>
        </authorList>
    </citation>
    <scope>NUCLEOTIDE SEQUENCE [LARGE SCALE GENOMIC DNA]</scope>
    <source>
        <strain evidence="13 14">YIM 132180</strain>
    </source>
</reference>
<feature type="transmembrane region" description="Helical" evidence="12">
    <location>
        <begin position="296"/>
        <end position="316"/>
    </location>
</feature>
<comment type="catalytic activity">
    <reaction evidence="10">
        <text>Mg(2+)(in) = Mg(2+)(out)</text>
        <dbReference type="Rhea" id="RHEA:29827"/>
        <dbReference type="ChEBI" id="CHEBI:18420"/>
    </reaction>
</comment>
<evidence type="ECO:0000313" key="13">
    <source>
        <dbReference type="EMBL" id="KAB0679809.1"/>
    </source>
</evidence>
<dbReference type="InterPro" id="IPR002523">
    <property type="entry name" value="MgTranspt_CorA/ZnTranspt_ZntB"/>
</dbReference>
<dbReference type="GO" id="GO:0000287">
    <property type="term" value="F:magnesium ion binding"/>
    <property type="evidence" value="ECO:0007669"/>
    <property type="project" value="TreeGrafter"/>
</dbReference>
<dbReference type="NCBIfam" id="TIGR00383">
    <property type="entry name" value="corA"/>
    <property type="match status" value="1"/>
</dbReference>
<keyword evidence="3 12" id="KW-0813">Transport</keyword>
<dbReference type="Pfam" id="PF01544">
    <property type="entry name" value="CorA"/>
    <property type="match status" value="1"/>
</dbReference>
<dbReference type="RefSeq" id="WP_150969930.1">
    <property type="nucleotide sequence ID" value="NZ_VZDO01000008.1"/>
</dbReference>
<organism evidence="13 14">
    <name type="scientific">Plantimonas leprariae</name>
    <dbReference type="NCBI Taxonomy" id="2615207"/>
    <lineage>
        <taxon>Bacteria</taxon>
        <taxon>Pseudomonadati</taxon>
        <taxon>Pseudomonadota</taxon>
        <taxon>Alphaproteobacteria</taxon>
        <taxon>Hyphomicrobiales</taxon>
        <taxon>Aurantimonadaceae</taxon>
        <taxon>Plantimonas</taxon>
    </lineage>
</organism>
<evidence type="ECO:0000256" key="2">
    <source>
        <dbReference type="ARBA" id="ARBA00009765"/>
    </source>
</evidence>
<keyword evidence="14" id="KW-1185">Reference proteome</keyword>
<evidence type="ECO:0000256" key="3">
    <source>
        <dbReference type="ARBA" id="ARBA00022448"/>
    </source>
</evidence>
<evidence type="ECO:0000256" key="6">
    <source>
        <dbReference type="ARBA" id="ARBA00022842"/>
    </source>
</evidence>
<dbReference type="Gene3D" id="1.20.58.340">
    <property type="entry name" value="Magnesium transport protein CorA, transmembrane region"/>
    <property type="match status" value="2"/>
</dbReference>
<evidence type="ECO:0000256" key="8">
    <source>
        <dbReference type="ARBA" id="ARBA00023065"/>
    </source>
</evidence>
<dbReference type="GO" id="GO:0005886">
    <property type="term" value="C:plasma membrane"/>
    <property type="evidence" value="ECO:0007669"/>
    <property type="project" value="UniProtKB-SubCell"/>
</dbReference>
<proteinExistence type="inferred from homology"/>
<evidence type="ECO:0000256" key="12">
    <source>
        <dbReference type="RuleBase" id="RU362010"/>
    </source>
</evidence>
<sequence>MTVVAAYAYANGKRAREVSIARPEDVRIGDKEFVWIGIVDPTDDELDQLKTCFDLHPLALEDAAQDHLRPKLDVYGDELFIVARTARLEEGEIAYGKTAIFVGDRHIITVRTGSLRDHTKLRAHLEESPHLLKYGVDYVLWGILDFVVDCYLPIVESFEEEILDTERRALDAFLSRAEINRIFTIRRELIRFRRIMGPMEDVMSKLGHLELDFLDAEARPYYRDVYDQVQRAASRVDGAREVISSVLEASSLLEQQRQGEITRQLAAWAAILAVPTAIAGIYGMNFDVMPELHWRYGYPFAVSLIVGIGGILFWRFRKAGWL</sequence>
<protein>
    <recommendedName>
        <fullName evidence="12">Magnesium transport protein CorA</fullName>
    </recommendedName>
</protein>
<accession>A0A7V7PPB8</accession>
<gene>
    <name evidence="12 13" type="primary">corA</name>
    <name evidence="13" type="ORF">F6X38_11310</name>
</gene>
<dbReference type="SUPFAM" id="SSF144083">
    <property type="entry name" value="Magnesium transport protein CorA, transmembrane region"/>
    <property type="match status" value="1"/>
</dbReference>
<name>A0A7V7PPB8_9HYPH</name>
<comment type="similarity">
    <text evidence="2 12">Belongs to the CorA metal ion transporter (MIT) (TC 1.A.35) family.</text>
</comment>
<dbReference type="PANTHER" id="PTHR46494:SF1">
    <property type="entry name" value="CORA FAMILY METAL ION TRANSPORTER (EUROFUNG)"/>
    <property type="match status" value="1"/>
</dbReference>
<dbReference type="FunFam" id="1.20.58.340:FF:000004">
    <property type="entry name" value="Magnesium transport protein CorA"/>
    <property type="match status" value="1"/>
</dbReference>
<evidence type="ECO:0000313" key="14">
    <source>
        <dbReference type="Proteomes" id="UP000432089"/>
    </source>
</evidence>
<evidence type="ECO:0000256" key="4">
    <source>
        <dbReference type="ARBA" id="ARBA00022475"/>
    </source>
</evidence>
<dbReference type="EMBL" id="VZDO01000008">
    <property type="protein sequence ID" value="KAB0679809.1"/>
    <property type="molecule type" value="Genomic_DNA"/>
</dbReference>
<dbReference type="InterPro" id="IPR045863">
    <property type="entry name" value="CorA_TM1_TM2"/>
</dbReference>
<dbReference type="Proteomes" id="UP000432089">
    <property type="component" value="Unassembled WGS sequence"/>
</dbReference>
<dbReference type="SUPFAM" id="SSF143865">
    <property type="entry name" value="CorA soluble domain-like"/>
    <property type="match status" value="1"/>
</dbReference>
<keyword evidence="5 12" id="KW-0812">Transmembrane</keyword>
<comment type="subcellular location">
    <subcellularLocation>
        <location evidence="1">Cell membrane</location>
        <topology evidence="1">Multi-pass membrane protein</topology>
    </subcellularLocation>
    <subcellularLocation>
        <location evidence="12">Membrane</location>
        <topology evidence="12">Multi-pass membrane protein</topology>
    </subcellularLocation>
</comment>
<evidence type="ECO:0000256" key="7">
    <source>
        <dbReference type="ARBA" id="ARBA00022989"/>
    </source>
</evidence>
<keyword evidence="8 12" id="KW-0406">Ion transport</keyword>
<keyword evidence="4 12" id="KW-1003">Cell membrane</keyword>
<dbReference type="GO" id="GO:0050897">
    <property type="term" value="F:cobalt ion binding"/>
    <property type="evidence" value="ECO:0007669"/>
    <property type="project" value="TreeGrafter"/>
</dbReference>
<keyword evidence="9 12" id="KW-0472">Membrane</keyword>
<dbReference type="PANTHER" id="PTHR46494">
    <property type="entry name" value="CORA FAMILY METAL ION TRANSPORTER (EUROFUNG)"/>
    <property type="match status" value="1"/>
</dbReference>
<evidence type="ECO:0000256" key="9">
    <source>
        <dbReference type="ARBA" id="ARBA00023136"/>
    </source>
</evidence>
<dbReference type="Gene3D" id="3.30.460.20">
    <property type="entry name" value="CorA soluble domain-like"/>
    <property type="match status" value="1"/>
</dbReference>
<keyword evidence="6 12" id="KW-0460">Magnesium</keyword>
<dbReference type="AlphaFoldDB" id="A0A7V7PPB8"/>